<dbReference type="RefSeq" id="WP_097643902.1">
    <property type="nucleotide sequence ID" value="NZ_NQWI01000035.1"/>
</dbReference>
<name>A0A2A6RJE3_9CHLR</name>
<dbReference type="SUPFAM" id="SSF53756">
    <property type="entry name" value="UDP-Glycosyltransferase/glycogen phosphorylase"/>
    <property type="match status" value="1"/>
</dbReference>
<keyword evidence="3" id="KW-1185">Reference proteome</keyword>
<dbReference type="Gene3D" id="3.40.50.2000">
    <property type="entry name" value="Glycogen Phosphorylase B"/>
    <property type="match status" value="1"/>
</dbReference>
<gene>
    <name evidence="2" type="ORF">CJ255_09670</name>
</gene>
<keyword evidence="1 2" id="KW-0808">Transferase</keyword>
<dbReference type="CDD" id="cd03801">
    <property type="entry name" value="GT4_PimA-like"/>
    <property type="match status" value="1"/>
</dbReference>
<evidence type="ECO:0000256" key="1">
    <source>
        <dbReference type="ARBA" id="ARBA00022679"/>
    </source>
</evidence>
<evidence type="ECO:0000313" key="2">
    <source>
        <dbReference type="EMBL" id="PDW03244.1"/>
    </source>
</evidence>
<accession>A0A2A6RJE3</accession>
<dbReference type="GO" id="GO:0009103">
    <property type="term" value="P:lipopolysaccharide biosynthetic process"/>
    <property type="evidence" value="ECO:0007669"/>
    <property type="project" value="TreeGrafter"/>
</dbReference>
<evidence type="ECO:0000313" key="3">
    <source>
        <dbReference type="Proteomes" id="UP000220527"/>
    </source>
</evidence>
<dbReference type="GO" id="GO:0016757">
    <property type="term" value="F:glycosyltransferase activity"/>
    <property type="evidence" value="ECO:0007669"/>
    <property type="project" value="TreeGrafter"/>
</dbReference>
<protein>
    <submittedName>
        <fullName evidence="2">Glycosyl transferase family 1</fullName>
    </submittedName>
</protein>
<dbReference type="AlphaFoldDB" id="A0A2A6RJE3"/>
<dbReference type="EMBL" id="NQWI01000035">
    <property type="protein sequence ID" value="PDW03244.1"/>
    <property type="molecule type" value="Genomic_DNA"/>
</dbReference>
<organism evidence="2 3">
    <name type="scientific">Candidatus Viridilinea mediisalina</name>
    <dbReference type="NCBI Taxonomy" id="2024553"/>
    <lineage>
        <taxon>Bacteria</taxon>
        <taxon>Bacillati</taxon>
        <taxon>Chloroflexota</taxon>
        <taxon>Chloroflexia</taxon>
        <taxon>Chloroflexales</taxon>
        <taxon>Chloroflexineae</taxon>
        <taxon>Oscillochloridaceae</taxon>
        <taxon>Candidatus Viridilinea</taxon>
    </lineage>
</organism>
<dbReference type="OrthoDB" id="9762705at2"/>
<dbReference type="PANTHER" id="PTHR46401:SF2">
    <property type="entry name" value="GLYCOSYLTRANSFERASE WBBK-RELATED"/>
    <property type="match status" value="1"/>
</dbReference>
<comment type="caution">
    <text evidence="2">The sequence shown here is derived from an EMBL/GenBank/DDBJ whole genome shotgun (WGS) entry which is preliminary data.</text>
</comment>
<dbReference type="PANTHER" id="PTHR46401">
    <property type="entry name" value="GLYCOSYLTRANSFERASE WBBK-RELATED"/>
    <property type="match status" value="1"/>
</dbReference>
<proteinExistence type="predicted"/>
<sequence>MSSNARTPTGLRIGFVSTRFAGTDGVSLETMKWAEVLTHLGHHCFYFSGQSDLPPAQSRVVPEAFWEHPQVARVQEVAFSTMQRPPEISRLIRELQELLKAQLSAFVRDFSIDLLIVENALAIPMHLPLGAALTEFIAETGLPTIAHHHDFFWERKRFLTGCVWDYLNMCFPPQLPSIRHVVINSSGSHQLGLRAGISSLLVPNVMHFERPPTRSDAYTANLRSDLGLAPDAYLVLQPTRIVQRKGIEHAIELLHRMRRRGLPCHLVISHAGGDEGNAYVQRVCDYAELLDVPLSLVGERVKPTRGLTAAGEKIYTLDDVYRQTDLVTYPSTIEGFGNAFLEAVYFQRPLVVNRYSIYTYDIAPKGFQAIEFDSFITDETVTQACEVLQHPAEIHPMVEHNYALGLRYYSYGVLRRSLKQLIVDLFGVDQPNGQRNGRRAEGVPVPV</sequence>
<dbReference type="Proteomes" id="UP000220527">
    <property type="component" value="Unassembled WGS sequence"/>
</dbReference>
<reference evidence="3" key="1">
    <citation type="submission" date="2017-08" db="EMBL/GenBank/DDBJ databases">
        <authorList>
            <person name="Grouzdev D.S."/>
            <person name="Gaisin V.A."/>
            <person name="Rysina M.S."/>
            <person name="Gorlenko V.M."/>
        </authorList>
    </citation>
    <scope>NUCLEOTIDE SEQUENCE [LARGE SCALE GENOMIC DNA]</scope>
    <source>
        <strain evidence="3">Kir15-3F</strain>
    </source>
</reference>